<reference evidence="2" key="1">
    <citation type="journal article" date="2019" name="Sci. Rep.">
        <title>Draft genome of Tanacetum cinerariifolium, the natural source of mosquito coil.</title>
        <authorList>
            <person name="Yamashiro T."/>
            <person name="Shiraishi A."/>
            <person name="Satake H."/>
            <person name="Nakayama K."/>
        </authorList>
    </citation>
    <scope>NUCLEOTIDE SEQUENCE</scope>
</reference>
<proteinExistence type="predicted"/>
<organism evidence="2">
    <name type="scientific">Tanacetum cinerariifolium</name>
    <name type="common">Dalmatian daisy</name>
    <name type="synonym">Chrysanthemum cinerariifolium</name>
    <dbReference type="NCBI Taxonomy" id="118510"/>
    <lineage>
        <taxon>Eukaryota</taxon>
        <taxon>Viridiplantae</taxon>
        <taxon>Streptophyta</taxon>
        <taxon>Embryophyta</taxon>
        <taxon>Tracheophyta</taxon>
        <taxon>Spermatophyta</taxon>
        <taxon>Magnoliopsida</taxon>
        <taxon>eudicotyledons</taxon>
        <taxon>Gunneridae</taxon>
        <taxon>Pentapetalae</taxon>
        <taxon>asterids</taxon>
        <taxon>campanulids</taxon>
        <taxon>Asterales</taxon>
        <taxon>Asteraceae</taxon>
        <taxon>Asteroideae</taxon>
        <taxon>Anthemideae</taxon>
        <taxon>Anthemidinae</taxon>
        <taxon>Tanacetum</taxon>
    </lineage>
</organism>
<comment type="caution">
    <text evidence="2">The sequence shown here is derived from an EMBL/GenBank/DDBJ whole genome shotgun (WGS) entry which is preliminary data.</text>
</comment>
<dbReference type="EMBL" id="BKCJ010386538">
    <property type="protein sequence ID" value="GFA21270.1"/>
    <property type="molecule type" value="Genomic_DNA"/>
</dbReference>
<keyword evidence="1" id="KW-0175">Coiled coil</keyword>
<protein>
    <submittedName>
        <fullName evidence="2">Uncharacterized protein</fullName>
    </submittedName>
</protein>
<gene>
    <name evidence="2" type="ORF">Tci_593242</name>
</gene>
<evidence type="ECO:0000313" key="2">
    <source>
        <dbReference type="EMBL" id="GFA21270.1"/>
    </source>
</evidence>
<sequence length="250" mass="28377">MAFTSLSSSSSDNEVASCFKACTKAYATLQSHYDKLTNDLRKSQFDVLSYKTGLEYVEARLVIYQQNETVFKEVIKLRKLDVMLRDNALVDLRNKFEKAEQERDELKLKLDKFQTSSKNLSQLLSYRIDSAKDTADTDNIITDIASIGTDSAKDTADTDNIITDIASIAYEVLQVLYFLVIEENGTKKNIEVNNSHNNNHHVGLYNKMRIEHYFLMTDFSLWEVILNGDSPIPTRVIEGVVQPVAPTTVE</sequence>
<accession>A0A699JAN3</accession>
<name>A0A699JAN3_TANCI</name>
<feature type="coiled-coil region" evidence="1">
    <location>
        <begin position="89"/>
        <end position="116"/>
    </location>
</feature>
<evidence type="ECO:0000256" key="1">
    <source>
        <dbReference type="SAM" id="Coils"/>
    </source>
</evidence>
<dbReference type="AlphaFoldDB" id="A0A699JAN3"/>